<feature type="domain" description="Pyruvate carboxyltransferase" evidence="1">
    <location>
        <begin position="4"/>
        <end position="266"/>
    </location>
</feature>
<dbReference type="PROSITE" id="PS50991">
    <property type="entry name" value="PYR_CT"/>
    <property type="match status" value="1"/>
</dbReference>
<dbReference type="RefSeq" id="WP_140679379.1">
    <property type="nucleotide sequence ID" value="NZ_RCZA01000005.1"/>
</dbReference>
<dbReference type="InterPro" id="IPR013785">
    <property type="entry name" value="Aldolase_TIM"/>
</dbReference>
<organism evidence="2 3">
    <name type="scientific">Pseudomonas mandelii</name>
    <dbReference type="NCBI Taxonomy" id="75612"/>
    <lineage>
        <taxon>Bacteria</taxon>
        <taxon>Pseudomonadati</taxon>
        <taxon>Pseudomonadota</taxon>
        <taxon>Gammaproteobacteria</taxon>
        <taxon>Pseudomonadales</taxon>
        <taxon>Pseudomonadaceae</taxon>
        <taxon>Pseudomonas</taxon>
    </lineage>
</organism>
<comment type="caution">
    <text evidence="2">The sequence shown here is derived from an EMBL/GenBank/DDBJ whole genome shotgun (WGS) entry which is preliminary data.</text>
</comment>
<evidence type="ECO:0000259" key="1">
    <source>
        <dbReference type="PROSITE" id="PS50991"/>
    </source>
</evidence>
<protein>
    <recommendedName>
        <fullName evidence="1">Pyruvate carboxyltransferase domain-containing protein</fullName>
    </recommendedName>
</protein>
<dbReference type="SUPFAM" id="SSF51569">
    <property type="entry name" value="Aldolase"/>
    <property type="match status" value="1"/>
</dbReference>
<dbReference type="EMBL" id="RCZA01000005">
    <property type="protein sequence ID" value="TPG84091.1"/>
    <property type="molecule type" value="Genomic_DNA"/>
</dbReference>
<dbReference type="AlphaFoldDB" id="A0A502IB19"/>
<accession>A0A502IB19</accession>
<reference evidence="2 3" key="1">
    <citation type="journal article" date="2019" name="Environ. Microbiol.">
        <title>Species interactions and distinct microbial communities in high Arctic permafrost affected cryosols are associated with the CH4 and CO2 gas fluxes.</title>
        <authorList>
            <person name="Altshuler I."/>
            <person name="Hamel J."/>
            <person name="Turney S."/>
            <person name="Magnuson E."/>
            <person name="Levesque R."/>
            <person name="Greer C."/>
            <person name="Whyte L.G."/>
        </authorList>
    </citation>
    <scope>NUCLEOTIDE SEQUENCE [LARGE SCALE GENOMIC DNA]</scope>
    <source>
        <strain evidence="2 3">OWC5</strain>
    </source>
</reference>
<gene>
    <name evidence="2" type="ORF">EAH74_14525</name>
</gene>
<name>A0A502IB19_9PSED</name>
<sequence>MSMTTLVDVSLSDGQTTAWGGGASTAMLLGTMNSLGHARLAAIEVLSPAVIEQCISRDENPLQRIAALRERANGTPLRATVNLLPAHGHLDVLAGEALDTWLRLLAKSGISEVVLIDPLLDLSRLGNAVQKAQAHGLTAIAALPYVDDPEHCDAYYSACAARLVLTGAQRIMLRDEAGLLHVDRLPSLLSALRSGVDGKPLDLHTRCHTGLGPQVALEAIRLGIDRLDAALPAVANGASTPSLALLIRSAALLELPLQAPDQDRLKEAQTQLAAVADQEGFAESPPWAFDLAPYEHQLPGEIAAQAMQALRERGRLADLFEFSRECTRIRQELGHPPMLQPFAQAIARQALEHLDAAPRFATLQPALRRWLQGCYGPIDTSLTRLQKRIGAVANPGRPANLPATEEALAALVCGCPALPPLQKLHYEVRSPEQALTHGLLQRWPNYTVLSVTGPGLSIHLEHSKG</sequence>
<proteinExistence type="predicted"/>
<dbReference type="GO" id="GO:0003824">
    <property type="term" value="F:catalytic activity"/>
    <property type="evidence" value="ECO:0007669"/>
    <property type="project" value="InterPro"/>
</dbReference>
<dbReference type="Proteomes" id="UP000320914">
    <property type="component" value="Unassembled WGS sequence"/>
</dbReference>
<dbReference type="Gene3D" id="3.20.20.70">
    <property type="entry name" value="Aldolase class I"/>
    <property type="match status" value="1"/>
</dbReference>
<evidence type="ECO:0000313" key="3">
    <source>
        <dbReference type="Proteomes" id="UP000320914"/>
    </source>
</evidence>
<evidence type="ECO:0000313" key="2">
    <source>
        <dbReference type="EMBL" id="TPG84091.1"/>
    </source>
</evidence>
<dbReference type="InterPro" id="IPR000891">
    <property type="entry name" value="PYR_CT"/>
</dbReference>